<dbReference type="Proteomes" id="UP001434883">
    <property type="component" value="Unassembled WGS sequence"/>
</dbReference>
<reference evidence="1 2" key="1">
    <citation type="submission" date="2021-06" db="EMBL/GenBank/DDBJ databases">
        <authorList>
            <person name="Palmer J.M."/>
        </authorList>
    </citation>
    <scope>NUCLEOTIDE SEQUENCE [LARGE SCALE GENOMIC DNA]</scope>
    <source>
        <strain evidence="1 2">XC_2019</strain>
        <tissue evidence="1">Muscle</tissue>
    </source>
</reference>
<comment type="caution">
    <text evidence="1">The sequence shown here is derived from an EMBL/GenBank/DDBJ whole genome shotgun (WGS) entry which is preliminary data.</text>
</comment>
<dbReference type="EMBL" id="JAHRIN010059710">
    <property type="protein sequence ID" value="MEQ2212380.1"/>
    <property type="molecule type" value="Genomic_DNA"/>
</dbReference>
<sequence length="250" mass="28107">MEQLWLAAAVLTDALPQECCRVCLSFPGPGLKERLNVMSGPLVHMFLFVVSDTFFLKNGIWKGLWSRGCLSRCSLATMHKWSHQGILGLLRISSQGGLEEKNMNKTKPCQNNSFKNGSLFCCSKLPVYQLEHFHPLHVGPQRGFWFSPTQPDHQELLTAADVTRLDWFSQRPVSLLSCLTRHVLLKLQHIKHVLARLVPVCFSSTGGKLLHRVYSPPFPVYRNILPRSQSGISTAGNSCVGLLSQFLPLW</sequence>
<proteinExistence type="predicted"/>
<keyword evidence="2" id="KW-1185">Reference proteome</keyword>
<accession>A0ABV0RVV3</accession>
<protein>
    <submittedName>
        <fullName evidence="1">Uncharacterized protein</fullName>
    </submittedName>
</protein>
<evidence type="ECO:0000313" key="1">
    <source>
        <dbReference type="EMBL" id="MEQ2212380.1"/>
    </source>
</evidence>
<name>A0ABV0RVV3_9TELE</name>
<evidence type="ECO:0000313" key="2">
    <source>
        <dbReference type="Proteomes" id="UP001434883"/>
    </source>
</evidence>
<gene>
    <name evidence="1" type="ORF">XENOCAPTIV_029917</name>
</gene>
<organism evidence="1 2">
    <name type="scientific">Xenoophorus captivus</name>
    <dbReference type="NCBI Taxonomy" id="1517983"/>
    <lineage>
        <taxon>Eukaryota</taxon>
        <taxon>Metazoa</taxon>
        <taxon>Chordata</taxon>
        <taxon>Craniata</taxon>
        <taxon>Vertebrata</taxon>
        <taxon>Euteleostomi</taxon>
        <taxon>Actinopterygii</taxon>
        <taxon>Neopterygii</taxon>
        <taxon>Teleostei</taxon>
        <taxon>Neoteleostei</taxon>
        <taxon>Acanthomorphata</taxon>
        <taxon>Ovalentaria</taxon>
        <taxon>Atherinomorphae</taxon>
        <taxon>Cyprinodontiformes</taxon>
        <taxon>Goodeidae</taxon>
        <taxon>Xenoophorus</taxon>
    </lineage>
</organism>